<reference evidence="3 4" key="1">
    <citation type="submission" date="2023-09" db="EMBL/GenBank/DDBJ databases">
        <title>Genomes of two closely related lineages of the louse Polyplax serrata with different host specificities.</title>
        <authorList>
            <person name="Martinu J."/>
            <person name="Tarabai H."/>
            <person name="Stefka J."/>
            <person name="Hypsa V."/>
        </authorList>
    </citation>
    <scope>NUCLEOTIDE SEQUENCE [LARGE SCALE GENOMIC DNA]</scope>
    <source>
        <strain evidence="3">98ZLc_SE</strain>
    </source>
</reference>
<feature type="transmembrane region" description="Helical" evidence="2">
    <location>
        <begin position="159"/>
        <end position="182"/>
    </location>
</feature>
<name>A0ABR1B6W3_POLSC</name>
<evidence type="ECO:0000256" key="2">
    <source>
        <dbReference type="SAM" id="Phobius"/>
    </source>
</evidence>
<evidence type="ECO:0008006" key="5">
    <source>
        <dbReference type="Google" id="ProtNLM"/>
    </source>
</evidence>
<sequence>MLFHGKDYGNDTIDVINKNCFSQYDILACLRSVLLTTTASITIVFIICKIYKYHIFKHKQIQHYAIFYINATELLVCVSSFLTGHIYPQLKFSVNFLKLLKLSIICQLHWSSSARAHNKENIIQQAINPGLCLYMIYCTTVALMGMVDIGTTWNECLKPYWLMLSVADFVAVQCFAVAAVYITHKTNWLPILETFKQAQKRDLMTVVVAYELSSFFTVSFDVLMRIVGTEEKGCSAIFGYSQFFYSVTEFVYNVAKYLLPTWAILIVFQPVEDNNIMSDTATSTGQSIDGTPTSNCRSVRGFHQYRRMCVPESILAPDNFRPSHYLYPSPMESPPSPSNSNSSVSSGHQVEPICYTNRIGLNCNQVENQPYEGKFMQRGLTTISEESNVNVIDSMERV</sequence>
<feature type="region of interest" description="Disordered" evidence="1">
    <location>
        <begin position="326"/>
        <end position="347"/>
    </location>
</feature>
<evidence type="ECO:0000313" key="4">
    <source>
        <dbReference type="Proteomes" id="UP001359485"/>
    </source>
</evidence>
<feature type="transmembrane region" description="Helical" evidence="2">
    <location>
        <begin position="131"/>
        <end position="153"/>
    </location>
</feature>
<dbReference type="Proteomes" id="UP001359485">
    <property type="component" value="Unassembled WGS sequence"/>
</dbReference>
<feature type="transmembrane region" description="Helical" evidence="2">
    <location>
        <begin position="32"/>
        <end position="51"/>
    </location>
</feature>
<feature type="transmembrane region" description="Helical" evidence="2">
    <location>
        <begin position="63"/>
        <end position="86"/>
    </location>
</feature>
<proteinExistence type="predicted"/>
<gene>
    <name evidence="3" type="ORF">RUM44_007559</name>
</gene>
<accession>A0ABR1B6W3</accession>
<dbReference type="PANTHER" id="PTHR38553:SF1">
    <property type="entry name" value="G PROTEIN-COUPLED RECEPTOR"/>
    <property type="match status" value="1"/>
</dbReference>
<dbReference type="PANTHER" id="PTHR38553">
    <property type="entry name" value="PROTEIN CBG19621"/>
    <property type="match status" value="1"/>
</dbReference>
<keyword evidence="2" id="KW-1133">Transmembrane helix</keyword>
<comment type="caution">
    <text evidence="3">The sequence shown here is derived from an EMBL/GenBank/DDBJ whole genome shotgun (WGS) entry which is preliminary data.</text>
</comment>
<organism evidence="3 4">
    <name type="scientific">Polyplax serrata</name>
    <name type="common">Common mouse louse</name>
    <dbReference type="NCBI Taxonomy" id="468196"/>
    <lineage>
        <taxon>Eukaryota</taxon>
        <taxon>Metazoa</taxon>
        <taxon>Ecdysozoa</taxon>
        <taxon>Arthropoda</taxon>
        <taxon>Hexapoda</taxon>
        <taxon>Insecta</taxon>
        <taxon>Pterygota</taxon>
        <taxon>Neoptera</taxon>
        <taxon>Paraneoptera</taxon>
        <taxon>Psocodea</taxon>
        <taxon>Troctomorpha</taxon>
        <taxon>Phthiraptera</taxon>
        <taxon>Anoplura</taxon>
        <taxon>Polyplacidae</taxon>
        <taxon>Polyplax</taxon>
    </lineage>
</organism>
<protein>
    <recommendedName>
        <fullName evidence="5">Gustatory receptor</fullName>
    </recommendedName>
</protein>
<keyword evidence="2" id="KW-0812">Transmembrane</keyword>
<dbReference type="EMBL" id="JAWJWF010000002">
    <property type="protein sequence ID" value="KAK6637145.1"/>
    <property type="molecule type" value="Genomic_DNA"/>
</dbReference>
<evidence type="ECO:0000313" key="3">
    <source>
        <dbReference type="EMBL" id="KAK6637145.1"/>
    </source>
</evidence>
<evidence type="ECO:0000256" key="1">
    <source>
        <dbReference type="SAM" id="MobiDB-lite"/>
    </source>
</evidence>
<keyword evidence="4" id="KW-1185">Reference proteome</keyword>
<keyword evidence="2" id="KW-0472">Membrane</keyword>